<feature type="domain" description="Glycosyltransferase 2-like" evidence="2">
    <location>
        <begin position="4"/>
        <end position="111"/>
    </location>
</feature>
<feature type="region of interest" description="Disordered" evidence="1">
    <location>
        <begin position="331"/>
        <end position="353"/>
    </location>
</feature>
<dbReference type="CDD" id="cd00761">
    <property type="entry name" value="Glyco_tranf_GTA_type"/>
    <property type="match status" value="1"/>
</dbReference>
<keyword evidence="3" id="KW-0808">Transferase</keyword>
<keyword evidence="4" id="KW-1185">Reference proteome</keyword>
<dbReference type="SUPFAM" id="SSF53448">
    <property type="entry name" value="Nucleotide-diphospho-sugar transferases"/>
    <property type="match status" value="1"/>
</dbReference>
<dbReference type="PANTHER" id="PTHR22916">
    <property type="entry name" value="GLYCOSYLTRANSFERASE"/>
    <property type="match status" value="1"/>
</dbReference>
<accession>A0A5C5ZEW9</accession>
<evidence type="ECO:0000256" key="1">
    <source>
        <dbReference type="SAM" id="MobiDB-lite"/>
    </source>
</evidence>
<reference evidence="3 4" key="1">
    <citation type="submission" date="2019-02" db="EMBL/GenBank/DDBJ databases">
        <title>Deep-cultivation of Planctomycetes and their phenomic and genomic characterization uncovers novel biology.</title>
        <authorList>
            <person name="Wiegand S."/>
            <person name="Jogler M."/>
            <person name="Boedeker C."/>
            <person name="Pinto D."/>
            <person name="Vollmers J."/>
            <person name="Rivas-Marin E."/>
            <person name="Kohn T."/>
            <person name="Peeters S.H."/>
            <person name="Heuer A."/>
            <person name="Rast P."/>
            <person name="Oberbeckmann S."/>
            <person name="Bunk B."/>
            <person name="Jeske O."/>
            <person name="Meyerdierks A."/>
            <person name="Storesund J.E."/>
            <person name="Kallscheuer N."/>
            <person name="Luecker S."/>
            <person name="Lage O.M."/>
            <person name="Pohl T."/>
            <person name="Merkel B.J."/>
            <person name="Hornburger P."/>
            <person name="Mueller R.-W."/>
            <person name="Bruemmer F."/>
            <person name="Labrenz M."/>
            <person name="Spormann A.M."/>
            <person name="Op Den Camp H."/>
            <person name="Overmann J."/>
            <person name="Amann R."/>
            <person name="Jetten M.S.M."/>
            <person name="Mascher T."/>
            <person name="Medema M.H."/>
            <person name="Devos D.P."/>
            <person name="Kaster A.-K."/>
            <person name="Ovreas L."/>
            <person name="Rohde M."/>
            <person name="Galperin M.Y."/>
            <person name="Jogler C."/>
        </authorList>
    </citation>
    <scope>NUCLEOTIDE SEQUENCE [LARGE SCALE GENOMIC DNA]</scope>
    <source>
        <strain evidence="3 4">Pla123a</strain>
    </source>
</reference>
<sequence>MKVSVITCTYNGAWCLERTLRALAEQTLPKSEWELVFVDNASTDGSGELATRLIAELGIRGAVLHEPQPGKTFALQTAFRAAQGEFFCTVDDDNLLASDYLANAAECLAANPGFGLIGGKVLPVMEDPEASLEDACHWTRAMLAVRDFGEDVIAGNAPIGAGMAGRTAVMRGVYESIGTHLPDRIGDGPGCCEDHEKSQTFRRLGWEVAYVPCLSLDHVIPAKRLDPEYIWSIACSAQWAKPWLSVLANPAAHRSRARHLVSASALAACAARYRLAELVGWRGAIQGKSANCWRRFYESRAAGYVALARRFRDVSGHLERIEIAKKSLSPDSFAASPRTESSHSSASRAEVCR</sequence>
<dbReference type="RefSeq" id="WP_146584134.1">
    <property type="nucleotide sequence ID" value="NZ_SJPO01000001.1"/>
</dbReference>
<evidence type="ECO:0000313" key="3">
    <source>
        <dbReference type="EMBL" id="TWT85914.1"/>
    </source>
</evidence>
<dbReference type="AlphaFoldDB" id="A0A5C5ZEW9"/>
<dbReference type="InterPro" id="IPR001173">
    <property type="entry name" value="Glyco_trans_2-like"/>
</dbReference>
<organism evidence="3 4">
    <name type="scientific">Posidoniimonas polymericola</name>
    <dbReference type="NCBI Taxonomy" id="2528002"/>
    <lineage>
        <taxon>Bacteria</taxon>
        <taxon>Pseudomonadati</taxon>
        <taxon>Planctomycetota</taxon>
        <taxon>Planctomycetia</taxon>
        <taxon>Pirellulales</taxon>
        <taxon>Lacipirellulaceae</taxon>
        <taxon>Posidoniimonas</taxon>
    </lineage>
</organism>
<protein>
    <submittedName>
        <fullName evidence="3">N-glycosyltransferase</fullName>
    </submittedName>
</protein>
<dbReference type="Gene3D" id="3.90.550.10">
    <property type="entry name" value="Spore Coat Polysaccharide Biosynthesis Protein SpsA, Chain A"/>
    <property type="match status" value="1"/>
</dbReference>
<feature type="compositionally biased region" description="Polar residues" evidence="1">
    <location>
        <begin position="338"/>
        <end position="347"/>
    </location>
</feature>
<dbReference type="Proteomes" id="UP000318478">
    <property type="component" value="Unassembled WGS sequence"/>
</dbReference>
<dbReference type="InterPro" id="IPR029044">
    <property type="entry name" value="Nucleotide-diphossugar_trans"/>
</dbReference>
<dbReference type="OrthoDB" id="153025at2"/>
<name>A0A5C5ZEW9_9BACT</name>
<evidence type="ECO:0000313" key="4">
    <source>
        <dbReference type="Proteomes" id="UP000318478"/>
    </source>
</evidence>
<evidence type="ECO:0000259" key="2">
    <source>
        <dbReference type="Pfam" id="PF00535"/>
    </source>
</evidence>
<dbReference type="EMBL" id="SJPO01000001">
    <property type="protein sequence ID" value="TWT85914.1"/>
    <property type="molecule type" value="Genomic_DNA"/>
</dbReference>
<comment type="caution">
    <text evidence="3">The sequence shown here is derived from an EMBL/GenBank/DDBJ whole genome shotgun (WGS) entry which is preliminary data.</text>
</comment>
<dbReference type="GO" id="GO:0016758">
    <property type="term" value="F:hexosyltransferase activity"/>
    <property type="evidence" value="ECO:0007669"/>
    <property type="project" value="UniProtKB-ARBA"/>
</dbReference>
<proteinExistence type="predicted"/>
<dbReference type="Pfam" id="PF00535">
    <property type="entry name" value="Glycos_transf_2"/>
    <property type="match status" value="1"/>
</dbReference>
<gene>
    <name evidence="3" type="ORF">Pla123a_07210</name>
</gene>